<sequence>MTTATLSPTEARVLKIVGGTFHEDSVGPQAYQRTLEELRADPVGHLRAFTKLFVQNPPNPPLLTELHLAKLLQLTAPIAPEETRKVAAALARRMADSARDREAAYLESTDESDSAEIKRGRQLLDERRYDIQQLLG</sequence>
<dbReference type="STRING" id="1219043.SCH01S_01_00420"/>
<evidence type="ECO:0000313" key="1">
    <source>
        <dbReference type="EMBL" id="GAO37879.1"/>
    </source>
</evidence>
<gene>
    <name evidence="1" type="ORF">SCH01S_01_00420</name>
</gene>
<accession>A0A0E9MK25</accession>
<dbReference type="RefSeq" id="WP_157032744.1">
    <property type="nucleotide sequence ID" value="NZ_BBWU01000001.1"/>
</dbReference>
<evidence type="ECO:0000313" key="2">
    <source>
        <dbReference type="Proteomes" id="UP000033202"/>
    </source>
</evidence>
<organism evidence="1 2">
    <name type="scientific">Sphingomonas changbaiensis NBRC 104936</name>
    <dbReference type="NCBI Taxonomy" id="1219043"/>
    <lineage>
        <taxon>Bacteria</taxon>
        <taxon>Pseudomonadati</taxon>
        <taxon>Pseudomonadota</taxon>
        <taxon>Alphaproteobacteria</taxon>
        <taxon>Sphingomonadales</taxon>
        <taxon>Sphingomonadaceae</taxon>
        <taxon>Sphingomonas</taxon>
    </lineage>
</organism>
<proteinExistence type="predicted"/>
<protein>
    <submittedName>
        <fullName evidence="1">Uncharacterized protein</fullName>
    </submittedName>
</protein>
<reference evidence="1 2" key="1">
    <citation type="submission" date="2015-04" db="EMBL/GenBank/DDBJ databases">
        <title>Whole genome shotgun sequence of Sphingomonas changbaiensis NBRC 104936.</title>
        <authorList>
            <person name="Katano-Makiyama Y."/>
            <person name="Hosoyama A."/>
            <person name="Hashimoto M."/>
            <person name="Noguchi M."/>
            <person name="Tsuchikane K."/>
            <person name="Ohji S."/>
            <person name="Yamazoe A."/>
            <person name="Ichikawa N."/>
            <person name="Kimura A."/>
            <person name="Fujita N."/>
        </authorList>
    </citation>
    <scope>NUCLEOTIDE SEQUENCE [LARGE SCALE GENOMIC DNA]</scope>
    <source>
        <strain evidence="1 2">NBRC 104936</strain>
    </source>
</reference>
<dbReference type="AlphaFoldDB" id="A0A0E9MK25"/>
<dbReference type="Proteomes" id="UP000033202">
    <property type="component" value="Unassembled WGS sequence"/>
</dbReference>
<keyword evidence="2" id="KW-1185">Reference proteome</keyword>
<name>A0A0E9MK25_9SPHN</name>
<dbReference type="OrthoDB" id="9742336at2"/>
<dbReference type="EMBL" id="BBWU01000001">
    <property type="protein sequence ID" value="GAO37879.1"/>
    <property type="molecule type" value="Genomic_DNA"/>
</dbReference>
<comment type="caution">
    <text evidence="1">The sequence shown here is derived from an EMBL/GenBank/DDBJ whole genome shotgun (WGS) entry which is preliminary data.</text>
</comment>